<dbReference type="PANTHER" id="PTHR11067:SF9">
    <property type="entry name" value="INOSINE TRIPHOSPHATE PYROPHOSPHATASE"/>
    <property type="match status" value="1"/>
</dbReference>
<dbReference type="InterPro" id="IPR002637">
    <property type="entry name" value="RdgB/HAM1"/>
</dbReference>
<dbReference type="Pfam" id="PF01725">
    <property type="entry name" value="Ham1p_like"/>
    <property type="match status" value="1"/>
</dbReference>
<dbReference type="PANTHER" id="PTHR11067">
    <property type="entry name" value="INOSINE TRIPHOSPHATE PYROPHOSPHATASE/HAM1 PROTEIN"/>
    <property type="match status" value="1"/>
</dbReference>
<keyword evidence="2" id="KW-0378">Hydrolase</keyword>
<dbReference type="Gene3D" id="3.90.950.10">
    <property type="match status" value="1"/>
</dbReference>
<organism evidence="3 4">
    <name type="scientific">Candidatus Synechococcus spongiarum SP3</name>
    <dbReference type="NCBI Taxonomy" id="1604020"/>
    <lineage>
        <taxon>Bacteria</taxon>
        <taxon>Bacillati</taxon>
        <taxon>Cyanobacteriota</taxon>
        <taxon>Cyanophyceae</taxon>
        <taxon>Synechococcales</taxon>
        <taxon>Synechococcaceae</taxon>
        <taxon>Synechococcus</taxon>
    </lineage>
</organism>
<dbReference type="InterPro" id="IPR029001">
    <property type="entry name" value="ITPase-like_fam"/>
</dbReference>
<dbReference type="EMBL" id="JXQG01000008">
    <property type="protein sequence ID" value="KKZ12954.1"/>
    <property type="molecule type" value="Genomic_DNA"/>
</dbReference>
<dbReference type="AlphaFoldDB" id="A0A0G2HN85"/>
<evidence type="ECO:0000313" key="3">
    <source>
        <dbReference type="EMBL" id="KKZ12954.1"/>
    </source>
</evidence>
<sequence>MSSSSPPLLVIASSNAGKMEEITAMLSPVDIRLAAQPKGLVVEETGTSFAENARLKAATVAQLTGEWSLADDSGLVVDALHGAPGVYSARYGPDPASRQARLLAELKDTLYRAASLVSALALANPQGKILLETEGECRGEILEQPRGTAKGYGDVFWIRAAGCTYGELTTSQKLKFGGRGRAVRSVAADIQRLLNLRMGHNGI</sequence>
<protein>
    <submittedName>
        <fullName evidence="3">NTP phosphatase</fullName>
    </submittedName>
</protein>
<dbReference type="PATRIC" id="fig|1604020.3.peg.2090"/>
<proteinExistence type="inferred from homology"/>
<dbReference type="SUPFAM" id="SSF52972">
    <property type="entry name" value="ITPase-like"/>
    <property type="match status" value="1"/>
</dbReference>
<evidence type="ECO:0000313" key="4">
    <source>
        <dbReference type="Proteomes" id="UP000035067"/>
    </source>
</evidence>
<dbReference type="GO" id="GO:0005829">
    <property type="term" value="C:cytosol"/>
    <property type="evidence" value="ECO:0007669"/>
    <property type="project" value="TreeGrafter"/>
</dbReference>
<comment type="similarity">
    <text evidence="1">Belongs to the HAM1 NTPase family.</text>
</comment>
<reference evidence="3 4" key="1">
    <citation type="submission" date="2015-01" db="EMBL/GenBank/DDBJ databases">
        <title>Lifestyle Evolution in Cyanobacterial Symbionts of Sponges.</title>
        <authorList>
            <person name="Burgsdorf I."/>
            <person name="Slaby B.M."/>
            <person name="Handley K.M."/>
            <person name="Haber M."/>
            <person name="Blom J."/>
            <person name="Marshall C.W."/>
            <person name="Gilbert J.A."/>
            <person name="Hentschel U."/>
            <person name="Steindler L."/>
        </authorList>
    </citation>
    <scope>NUCLEOTIDE SEQUENCE [LARGE SCALE GENOMIC DNA]</scope>
    <source>
        <strain evidence="3">SP3</strain>
    </source>
</reference>
<evidence type="ECO:0000256" key="2">
    <source>
        <dbReference type="ARBA" id="ARBA00022801"/>
    </source>
</evidence>
<dbReference type="Proteomes" id="UP000035067">
    <property type="component" value="Unassembled WGS sequence"/>
</dbReference>
<dbReference type="GO" id="GO:0009143">
    <property type="term" value="P:nucleoside triphosphate catabolic process"/>
    <property type="evidence" value="ECO:0007669"/>
    <property type="project" value="InterPro"/>
</dbReference>
<accession>A0A0G2HN85</accession>
<evidence type="ECO:0000256" key="1">
    <source>
        <dbReference type="ARBA" id="ARBA00008023"/>
    </source>
</evidence>
<gene>
    <name evidence="3" type="ORF">TE42_02465</name>
</gene>
<dbReference type="GO" id="GO:0047429">
    <property type="term" value="F:nucleoside triphosphate diphosphatase activity"/>
    <property type="evidence" value="ECO:0007669"/>
    <property type="project" value="InterPro"/>
</dbReference>
<comment type="caution">
    <text evidence="3">The sequence shown here is derived from an EMBL/GenBank/DDBJ whole genome shotgun (WGS) entry which is preliminary data.</text>
</comment>
<name>A0A0G2HN85_9SYNE</name>
<dbReference type="CDD" id="cd00515">
    <property type="entry name" value="HAM1"/>
    <property type="match status" value="1"/>
</dbReference>